<accession>X0TTN6</accession>
<sequence length="48" mass="5688">MTAKIIKHQRYYGYRSAYHVKINGIIDNRKYINVPVNKAINNILGRIR</sequence>
<evidence type="ECO:0000313" key="1">
    <source>
        <dbReference type="EMBL" id="GAF96584.1"/>
    </source>
</evidence>
<organism evidence="1">
    <name type="scientific">marine sediment metagenome</name>
    <dbReference type="NCBI Taxonomy" id="412755"/>
    <lineage>
        <taxon>unclassified sequences</taxon>
        <taxon>metagenomes</taxon>
        <taxon>ecological metagenomes</taxon>
    </lineage>
</organism>
<proteinExistence type="predicted"/>
<gene>
    <name evidence="1" type="ORF">S01H1_26385</name>
</gene>
<dbReference type="AlphaFoldDB" id="X0TTN6"/>
<comment type="caution">
    <text evidence="1">The sequence shown here is derived from an EMBL/GenBank/DDBJ whole genome shotgun (WGS) entry which is preliminary data.</text>
</comment>
<name>X0TTN6_9ZZZZ</name>
<protein>
    <submittedName>
        <fullName evidence="1">Uncharacterized protein</fullName>
    </submittedName>
</protein>
<dbReference type="EMBL" id="BARS01015990">
    <property type="protein sequence ID" value="GAF96584.1"/>
    <property type="molecule type" value="Genomic_DNA"/>
</dbReference>
<reference evidence="1" key="1">
    <citation type="journal article" date="2014" name="Front. Microbiol.">
        <title>High frequency of phylogenetically diverse reductive dehalogenase-homologous genes in deep subseafloor sedimentary metagenomes.</title>
        <authorList>
            <person name="Kawai M."/>
            <person name="Futagami T."/>
            <person name="Toyoda A."/>
            <person name="Takaki Y."/>
            <person name="Nishi S."/>
            <person name="Hori S."/>
            <person name="Arai W."/>
            <person name="Tsubouchi T."/>
            <person name="Morono Y."/>
            <person name="Uchiyama I."/>
            <person name="Ito T."/>
            <person name="Fujiyama A."/>
            <person name="Inagaki F."/>
            <person name="Takami H."/>
        </authorList>
    </citation>
    <scope>NUCLEOTIDE SEQUENCE</scope>
    <source>
        <strain evidence="1">Expedition CK06-06</strain>
    </source>
</reference>